<feature type="chain" id="PRO_5031569060" evidence="3">
    <location>
        <begin position="26"/>
        <end position="682"/>
    </location>
</feature>
<feature type="signal peptide" evidence="3">
    <location>
        <begin position="1"/>
        <end position="25"/>
    </location>
</feature>
<sequence length="682" mass="75949">MPKCSVKVFLACAFVCTVALSIARAQQTPLTPAQKEQRVETEKELESLAIIDRKVLMPMRDGVRLATDLYRPKNAPGKAPTIWVRTPYNFNFWDIRNGVPADMTTILAAIKRGYAYVIQNERGHFFSEGNYDILGAPRTDGDDALRWISSQPWSNGRVGTTGCSSTAEYQMGIAAMGNPAYAAMNVQGFGAGVGRVAPYFEQGNWYRGGAVQMLFIAWLYGEQNQVRPMFPPNTSQADLIRESKSFDLAQQLPPVEWSKALWHLPEQDILKAVDGPLGIFADPMPVPTGGRMIERTPNDPAWYKGGLYHDDMPLNVPGLWFMSWYDVSIGPNLALYDHVRKNAKGEIANEQWVIIAPVTHCGYTRATESTIVGERSMGDARLDYQEMIYSFFDRFLKGEKSPRLDALPKVTYYTMGINKWQSAETWPPAGAHPLTLFLSSAGHANSLTGDGLLVNSPPEADKPDTFGYDPLNPVLSYGGNVCCTGDAVQAGAFDQRRTEARSDILVYTSESFKEGMEVTGPMIPTLYVTSDAKDTDFTVKVLDVYPDGRAYNLDESIQRMRYRDGYDKPLVWMESGKVYKVTLQPLNTSNYFEAGHRLRIEVSSSNFPRFDRNLNTGGNNYDESRGVVAHNAVHHSRQYPSQVTITVEPTRAAVLSAFPNTQSHGEQSRNALPMPYNAARQP</sequence>
<accession>A0A7V8NXD3</accession>
<dbReference type="NCBIfam" id="TIGR00976">
    <property type="entry name" value="CocE_NonD"/>
    <property type="match status" value="1"/>
</dbReference>
<feature type="region of interest" description="Disordered" evidence="2">
    <location>
        <begin position="660"/>
        <end position="682"/>
    </location>
</feature>
<dbReference type="SUPFAM" id="SSF49785">
    <property type="entry name" value="Galactose-binding domain-like"/>
    <property type="match status" value="1"/>
</dbReference>
<organism evidence="5 6">
    <name type="scientific">Candidatus Acidiferrum panamense</name>
    <dbReference type="NCBI Taxonomy" id="2741543"/>
    <lineage>
        <taxon>Bacteria</taxon>
        <taxon>Pseudomonadati</taxon>
        <taxon>Acidobacteriota</taxon>
        <taxon>Terriglobia</taxon>
        <taxon>Candidatus Acidiferrales</taxon>
        <taxon>Candidatus Acidiferrum</taxon>
    </lineage>
</organism>
<gene>
    <name evidence="5" type="ORF">HRJ53_29760</name>
</gene>
<name>A0A7V8NXD3_9BACT</name>
<feature type="domain" description="Xaa-Pro dipeptidyl-peptidase C-terminal" evidence="4">
    <location>
        <begin position="389"/>
        <end position="644"/>
    </location>
</feature>
<comment type="caution">
    <text evidence="5">The sequence shown here is derived from an EMBL/GenBank/DDBJ whole genome shotgun (WGS) entry which is preliminary data.</text>
</comment>
<evidence type="ECO:0000256" key="1">
    <source>
        <dbReference type="ARBA" id="ARBA00022801"/>
    </source>
</evidence>
<keyword evidence="1 5" id="KW-0378">Hydrolase</keyword>
<keyword evidence="3" id="KW-0732">Signal</keyword>
<evidence type="ECO:0000256" key="2">
    <source>
        <dbReference type="SAM" id="MobiDB-lite"/>
    </source>
</evidence>
<protein>
    <submittedName>
        <fullName evidence="5">CocE/NonD family hydrolase</fullName>
    </submittedName>
</protein>
<dbReference type="InterPro" id="IPR005674">
    <property type="entry name" value="CocE/Ser_esterase"/>
</dbReference>
<evidence type="ECO:0000259" key="4">
    <source>
        <dbReference type="SMART" id="SM00939"/>
    </source>
</evidence>
<reference evidence="5" key="1">
    <citation type="submission" date="2020-06" db="EMBL/GenBank/DDBJ databases">
        <title>Legume-microbial interactions unlock mineral nutrients during tropical forest succession.</title>
        <authorList>
            <person name="Epihov D.Z."/>
        </authorList>
    </citation>
    <scope>NUCLEOTIDE SEQUENCE [LARGE SCALE GENOMIC DNA]</scope>
    <source>
        <strain evidence="5">Pan2503</strain>
    </source>
</reference>
<evidence type="ECO:0000313" key="6">
    <source>
        <dbReference type="Proteomes" id="UP000567293"/>
    </source>
</evidence>
<dbReference type="EMBL" id="JACDQQ010002872">
    <property type="protein sequence ID" value="MBA0089198.1"/>
    <property type="molecule type" value="Genomic_DNA"/>
</dbReference>
<dbReference type="InterPro" id="IPR013736">
    <property type="entry name" value="Xaa-Pro_dipept_C"/>
</dbReference>
<dbReference type="Proteomes" id="UP000567293">
    <property type="component" value="Unassembled WGS sequence"/>
</dbReference>
<dbReference type="Pfam" id="PF02129">
    <property type="entry name" value="Peptidase_S15"/>
    <property type="match status" value="1"/>
</dbReference>
<dbReference type="InterPro" id="IPR029058">
    <property type="entry name" value="AB_hydrolase_fold"/>
</dbReference>
<keyword evidence="6" id="KW-1185">Reference proteome</keyword>
<feature type="compositionally biased region" description="Polar residues" evidence="2">
    <location>
        <begin position="660"/>
        <end position="670"/>
    </location>
</feature>
<dbReference type="Gene3D" id="2.60.120.260">
    <property type="entry name" value="Galactose-binding domain-like"/>
    <property type="match status" value="1"/>
</dbReference>
<dbReference type="Pfam" id="PF08530">
    <property type="entry name" value="PepX_C"/>
    <property type="match status" value="1"/>
</dbReference>
<dbReference type="InterPro" id="IPR008979">
    <property type="entry name" value="Galactose-bd-like_sf"/>
</dbReference>
<dbReference type="AlphaFoldDB" id="A0A7V8NXD3"/>
<evidence type="ECO:0000313" key="5">
    <source>
        <dbReference type="EMBL" id="MBA0089198.1"/>
    </source>
</evidence>
<dbReference type="InterPro" id="IPR000383">
    <property type="entry name" value="Xaa-Pro-like_dom"/>
</dbReference>
<dbReference type="Gene3D" id="3.40.50.1820">
    <property type="entry name" value="alpha/beta hydrolase"/>
    <property type="match status" value="1"/>
</dbReference>
<proteinExistence type="predicted"/>
<evidence type="ECO:0000256" key="3">
    <source>
        <dbReference type="SAM" id="SignalP"/>
    </source>
</evidence>
<dbReference type="SUPFAM" id="SSF53474">
    <property type="entry name" value="alpha/beta-Hydrolases"/>
    <property type="match status" value="1"/>
</dbReference>
<dbReference type="GO" id="GO:0008239">
    <property type="term" value="F:dipeptidyl-peptidase activity"/>
    <property type="evidence" value="ECO:0007669"/>
    <property type="project" value="InterPro"/>
</dbReference>
<dbReference type="SMART" id="SM00939">
    <property type="entry name" value="PepX_C"/>
    <property type="match status" value="1"/>
</dbReference>
<dbReference type="Gene3D" id="1.10.3020.10">
    <property type="entry name" value="alpha-amino acid ester hydrolase ( Helical cap domain)"/>
    <property type="match status" value="1"/>
</dbReference>